<reference evidence="1 2" key="1">
    <citation type="submission" date="2015-12" db="EMBL/GenBank/DDBJ databases">
        <title>The genome of Folsomia candida.</title>
        <authorList>
            <person name="Faddeeva A."/>
            <person name="Derks M.F."/>
            <person name="Anvar Y."/>
            <person name="Smit S."/>
            <person name="Van Straalen N."/>
            <person name="Roelofs D."/>
        </authorList>
    </citation>
    <scope>NUCLEOTIDE SEQUENCE [LARGE SCALE GENOMIC DNA]</scope>
    <source>
        <strain evidence="1 2">VU population</strain>
        <tissue evidence="1">Whole body</tissue>
    </source>
</reference>
<organism evidence="1 2">
    <name type="scientific">Folsomia candida</name>
    <name type="common">Springtail</name>
    <dbReference type="NCBI Taxonomy" id="158441"/>
    <lineage>
        <taxon>Eukaryota</taxon>
        <taxon>Metazoa</taxon>
        <taxon>Ecdysozoa</taxon>
        <taxon>Arthropoda</taxon>
        <taxon>Hexapoda</taxon>
        <taxon>Collembola</taxon>
        <taxon>Entomobryomorpha</taxon>
        <taxon>Isotomoidea</taxon>
        <taxon>Isotomidae</taxon>
        <taxon>Proisotominae</taxon>
        <taxon>Folsomia</taxon>
    </lineage>
</organism>
<evidence type="ECO:0000313" key="1">
    <source>
        <dbReference type="EMBL" id="OXA57890.1"/>
    </source>
</evidence>
<dbReference type="EMBL" id="LNIX01000003">
    <property type="protein sequence ID" value="OXA57890.1"/>
    <property type="molecule type" value="Genomic_DNA"/>
</dbReference>
<name>A0A226EKR7_FOLCA</name>
<evidence type="ECO:0000313" key="2">
    <source>
        <dbReference type="Proteomes" id="UP000198287"/>
    </source>
</evidence>
<dbReference type="Proteomes" id="UP000198287">
    <property type="component" value="Unassembled WGS sequence"/>
</dbReference>
<comment type="caution">
    <text evidence="1">The sequence shown here is derived from an EMBL/GenBank/DDBJ whole genome shotgun (WGS) entry which is preliminary data.</text>
</comment>
<keyword evidence="2" id="KW-1185">Reference proteome</keyword>
<protein>
    <submittedName>
        <fullName evidence="1">Uncharacterized protein</fullName>
    </submittedName>
</protein>
<sequence>MGTNFNSRRMSLAAARACSVLQDKGTDYDQEDNMRFFVTLTSTAGANSHQNKQPAYRLNHLIEDFHCGESLIAFCNIFLSSDGGARRVLISQKQRRRLGQVLGLVLGRVLEQIFDDCRSFPKAEVTAVDTTRGISQGEGRDIPIPTLYNSETHKCLHYFSLLCPFLFLINQTTPLSLSLVDPNHQRCVESLAQHIHFQHTS</sequence>
<dbReference type="AlphaFoldDB" id="A0A226EKR7"/>
<accession>A0A226EKR7</accession>
<gene>
    <name evidence="1" type="ORF">Fcan01_08455</name>
</gene>
<proteinExistence type="predicted"/>